<dbReference type="PANTHER" id="PTHR31549">
    <property type="entry name" value="PROTEIN, PUTATIVE (DUF247)-RELATED-RELATED"/>
    <property type="match status" value="1"/>
</dbReference>
<dbReference type="Proteomes" id="UP000188268">
    <property type="component" value="Unassembled WGS sequence"/>
</dbReference>
<sequence length="906" mass="102957">MLSSKSIFTSSFSEQKWVEETTAIMKNTKQAKEVLVSVFEVPKALRSVNPEAYTPQLLAFGPYHHFKPKLYQMQRFKVAASTKAQSEWLGDEDETFDQLVAKIKQIQLSIRTCYQTHLDIQKDTLALLMAIDGLAFLKLIHSSLSYYKNPRKNPFDDFYGRSPDLDMILRDILMLENQIPMVLLTAIAEKCHEPYNNLQYFVELIEAISPLQLTIKVSASEIGNYKHFLDLFYQLICPKEDGPAGSSDQVEIPMPCDEKVENSSDSSDQAPDCSVFKKFLASLSNFQFRFAALPEKLLKLVLASLELLGISAQDFFDKDRAWIPTASQLVKTGVKFSICEGIKDIKFHKKSLVLELPVITLNAKRDQGKILSSKRTTEVILRNLIAFESLSKDRSQSLPFTRYTQLMNGLIDNAKDATVLKNAHIIEVPEALRSPNPVAYAPQLMAFGPYHHFRPKLYQMQRFKVAAAMKAQRDWLEVDFQQLVVRIETLVSNIRKRYQTHLYIQDDTLAWLMAIDGLALLKVLHSSLYYYKINLAKSPWKNPFDDFSKRNPDLDMVIRDMLMLENQIPMIVLTAISESCRDGLESDGLQSYVDFIEAISPLQLPAASKVSASDVVNYRHLLDLFYQMICPKQDGTNSCKIFQMQNDEKVGNSSSLSPPDCNVFSRFLAALSTLSFQFASLPEKLLDLVLTSLQLLGLSTHDFFDKDRAWIPTASQLVKTGVNFSICEGIRDIKFDNQTLELPVITLNSKPNQGKILSSKLTSEVILRNLVAFECLSKDRSESLPFTRYTQLMNGIIDSDEDVNLLKNSGIIKGDLASVEIAKLFNNLSETIQPKDRDINIDEAITKINSYYDNTTRVKTNKLMKKYIYSSWKFLTVLATFLLLALLFLDTFCGFYACHTVKFKSL</sequence>
<dbReference type="AlphaFoldDB" id="A0A1R3KXJ1"/>
<evidence type="ECO:0000313" key="2">
    <source>
        <dbReference type="EMBL" id="OMP11792.1"/>
    </source>
</evidence>
<keyword evidence="1" id="KW-0472">Membrane</keyword>
<dbReference type="InterPro" id="IPR004158">
    <property type="entry name" value="DUF247_pln"/>
</dbReference>
<keyword evidence="1" id="KW-0812">Transmembrane</keyword>
<name>A0A1R3KXJ1_COCAP</name>
<reference evidence="2 3" key="1">
    <citation type="submission" date="2013-09" db="EMBL/GenBank/DDBJ databases">
        <title>Corchorus capsularis genome sequencing.</title>
        <authorList>
            <person name="Alam M."/>
            <person name="Haque M.S."/>
            <person name="Islam M.S."/>
            <person name="Emdad E.M."/>
            <person name="Islam M.M."/>
            <person name="Ahmed B."/>
            <person name="Halim A."/>
            <person name="Hossen Q.M.M."/>
            <person name="Hossain M.Z."/>
            <person name="Ahmed R."/>
            <person name="Khan M.M."/>
            <person name="Islam R."/>
            <person name="Rashid M.M."/>
            <person name="Khan S.A."/>
            <person name="Rahman M.S."/>
            <person name="Alam M."/>
        </authorList>
    </citation>
    <scope>NUCLEOTIDE SEQUENCE [LARGE SCALE GENOMIC DNA]</scope>
    <source>
        <strain evidence="3">cv. CVL-1</strain>
        <tissue evidence="2">Whole seedling</tissue>
    </source>
</reference>
<keyword evidence="3" id="KW-1185">Reference proteome</keyword>
<dbReference type="PANTHER" id="PTHR31549:SF289">
    <property type="match status" value="1"/>
</dbReference>
<dbReference type="OrthoDB" id="974383at2759"/>
<evidence type="ECO:0000256" key="1">
    <source>
        <dbReference type="SAM" id="Phobius"/>
    </source>
</evidence>
<dbReference type="STRING" id="210143.A0A1R3KXJ1"/>
<dbReference type="EMBL" id="AWWV01000862">
    <property type="protein sequence ID" value="OMP11792.1"/>
    <property type="molecule type" value="Genomic_DNA"/>
</dbReference>
<dbReference type="OMA" id="FRSMETH"/>
<dbReference type="Pfam" id="PF03140">
    <property type="entry name" value="DUF247"/>
    <property type="match status" value="1"/>
</dbReference>
<dbReference type="Gramene" id="OMP11792">
    <property type="protein sequence ID" value="OMP11792"/>
    <property type="gene ID" value="CCACVL1_00260"/>
</dbReference>
<comment type="caution">
    <text evidence="2">The sequence shown here is derived from an EMBL/GenBank/DDBJ whole genome shotgun (WGS) entry which is preliminary data.</text>
</comment>
<evidence type="ECO:0000313" key="3">
    <source>
        <dbReference type="Proteomes" id="UP000188268"/>
    </source>
</evidence>
<gene>
    <name evidence="2" type="ORF">CCACVL1_00260</name>
</gene>
<keyword evidence="1" id="KW-1133">Transmembrane helix</keyword>
<feature type="transmembrane region" description="Helical" evidence="1">
    <location>
        <begin position="874"/>
        <end position="897"/>
    </location>
</feature>
<organism evidence="2 3">
    <name type="scientific">Corchorus capsularis</name>
    <name type="common">Jute</name>
    <dbReference type="NCBI Taxonomy" id="210143"/>
    <lineage>
        <taxon>Eukaryota</taxon>
        <taxon>Viridiplantae</taxon>
        <taxon>Streptophyta</taxon>
        <taxon>Embryophyta</taxon>
        <taxon>Tracheophyta</taxon>
        <taxon>Spermatophyta</taxon>
        <taxon>Magnoliopsida</taxon>
        <taxon>eudicotyledons</taxon>
        <taxon>Gunneridae</taxon>
        <taxon>Pentapetalae</taxon>
        <taxon>rosids</taxon>
        <taxon>malvids</taxon>
        <taxon>Malvales</taxon>
        <taxon>Malvaceae</taxon>
        <taxon>Grewioideae</taxon>
        <taxon>Apeibeae</taxon>
        <taxon>Corchorus</taxon>
    </lineage>
</organism>
<protein>
    <submittedName>
        <fullName evidence="2">Uncharacterized protein</fullName>
    </submittedName>
</protein>
<accession>A0A1R3KXJ1</accession>
<proteinExistence type="predicted"/>